<dbReference type="AlphaFoldDB" id="A0A9X1ILU0"/>
<dbReference type="RefSeq" id="WP_226753960.1">
    <property type="nucleotide sequence ID" value="NZ_JAJATW010000008.1"/>
</dbReference>
<dbReference type="EMBL" id="JAJATW010000008">
    <property type="protein sequence ID" value="MCB5161585.1"/>
    <property type="molecule type" value="Genomic_DNA"/>
</dbReference>
<dbReference type="Gene3D" id="1.10.30.50">
    <property type="match status" value="1"/>
</dbReference>
<proteinExistence type="predicted"/>
<keyword evidence="2" id="KW-0540">Nuclease</keyword>
<evidence type="ECO:0000313" key="2">
    <source>
        <dbReference type="EMBL" id="MCB5161585.1"/>
    </source>
</evidence>
<organism evidence="2 3">
    <name type="scientific">Marinomonas algarum</name>
    <dbReference type="NCBI Taxonomy" id="2883105"/>
    <lineage>
        <taxon>Bacteria</taxon>
        <taxon>Pseudomonadati</taxon>
        <taxon>Pseudomonadota</taxon>
        <taxon>Gammaproteobacteria</taxon>
        <taxon>Oceanospirillales</taxon>
        <taxon>Oceanospirillaceae</taxon>
        <taxon>Marinomonas</taxon>
    </lineage>
</organism>
<reference evidence="2" key="1">
    <citation type="submission" date="2021-10" db="EMBL/GenBank/DDBJ databases">
        <title>Marinomonas pontica sp. nov., isolated from the Black Sea.</title>
        <authorList>
            <person name="Zhao L.-H."/>
            <person name="Xue J.-H."/>
        </authorList>
    </citation>
    <scope>NUCLEOTIDE SEQUENCE</scope>
    <source>
        <strain evidence="2">E8</strain>
    </source>
</reference>
<evidence type="ECO:0000259" key="1">
    <source>
        <dbReference type="Pfam" id="PF13395"/>
    </source>
</evidence>
<dbReference type="Proteomes" id="UP001139095">
    <property type="component" value="Unassembled WGS sequence"/>
</dbReference>
<dbReference type="Pfam" id="PF13395">
    <property type="entry name" value="HNH_4"/>
    <property type="match status" value="1"/>
</dbReference>
<dbReference type="InterPro" id="IPR003615">
    <property type="entry name" value="HNH_nuc"/>
</dbReference>
<sequence length="367" mass="42166">MLNSLQQQLDFIAYVQRLLVEGDFSATYKFALLHAIADVCVEQATIADDAPLVIELPTLADKLITLYWHHATPFSSQHENEDALLKQNTGKQSKIISMLFDCQQKNIRNLRQLKQSPLYKPTFTAAMTTLKNGPLWRLQILARQEECFLYPHTQSTKHITLNAGIAHCFRRFYDLITYLAKNAWLQKIQSIKHNQVLIGSQSLVQDFLFGLDRQALSKAKPVLVDLQSDLCFYCRKPMKNDTEVDHFIPFSRYSHDLAHNFVAAHRTCNNNKRDYLAAPKHRTHWQEQNLVVHCGHIERELDQYFQCDAEKALSVSNWAYQIAEHSQAKLWVAVNQFQTAQTALPQTPLDLVAEPPAHYDINPPTEG</sequence>
<name>A0A9X1ILU0_9GAMM</name>
<keyword evidence="2" id="KW-0378">Hydrolase</keyword>
<gene>
    <name evidence="2" type="ORF">LG368_06685</name>
</gene>
<dbReference type="GO" id="GO:0004519">
    <property type="term" value="F:endonuclease activity"/>
    <property type="evidence" value="ECO:0007669"/>
    <property type="project" value="UniProtKB-KW"/>
</dbReference>
<dbReference type="CDD" id="cd00085">
    <property type="entry name" value="HNHc"/>
    <property type="match status" value="1"/>
</dbReference>
<protein>
    <submittedName>
        <fullName evidence="2">HNH endonuclease</fullName>
    </submittedName>
</protein>
<feature type="domain" description="HNH nuclease" evidence="1">
    <location>
        <begin position="238"/>
        <end position="277"/>
    </location>
</feature>
<keyword evidence="2" id="KW-0255">Endonuclease</keyword>
<evidence type="ECO:0000313" key="3">
    <source>
        <dbReference type="Proteomes" id="UP001139095"/>
    </source>
</evidence>
<keyword evidence="3" id="KW-1185">Reference proteome</keyword>
<comment type="caution">
    <text evidence="2">The sequence shown here is derived from an EMBL/GenBank/DDBJ whole genome shotgun (WGS) entry which is preliminary data.</text>
</comment>
<accession>A0A9X1ILU0</accession>